<sequence>MTFVRMTLCCALFLGGSAAAGAQDAVRLELSQKAETVYDYAAEKCRSNTIPDSPARAMRRADGSVVLIGGHLTNWFMEGASLSDVKPNCAISSRAAESPNPADFDDRYWIQALLPVGEGRVIGLGSQEFMGKRHKGVCEGPGAASPCWYSSIVTVSADARDLNFSLLPRPERLVASSSAPFDPKVKMTGFFTTSNIVRDGHYVYFVGWTAGEARPGPNGNCLFRSTATEAAKGNWQVLSDGQFTRPPQAYRGEDTTTHCDGLGGDRHGKPPFGRFRSVVRLKGHDMWLATYNTGAPNPGVFYTTSKDLVHWSEPRLLADFKPFWQSRGVCADFYEYPSFIDPSSESDIFDTAGDAFYVYFTRLNWTDCKRGMNRDLVRFPVRVVAN</sequence>
<keyword evidence="2" id="KW-0489">Methyltransferase</keyword>
<gene>
    <name evidence="2" type="ORF">C7450_109288</name>
</gene>
<name>A0A2V3U0Q0_9HYPH</name>
<dbReference type="InterPro" id="IPR023296">
    <property type="entry name" value="Glyco_hydro_beta-prop_sf"/>
</dbReference>
<keyword evidence="1" id="KW-0732">Signal</keyword>
<feature type="chain" id="PRO_5016028903" evidence="1">
    <location>
        <begin position="23"/>
        <end position="386"/>
    </location>
</feature>
<dbReference type="Proteomes" id="UP000248021">
    <property type="component" value="Unassembled WGS sequence"/>
</dbReference>
<proteinExistence type="predicted"/>
<organism evidence="2 3">
    <name type="scientific">Chelatococcus asaccharovorans</name>
    <dbReference type="NCBI Taxonomy" id="28210"/>
    <lineage>
        <taxon>Bacteria</taxon>
        <taxon>Pseudomonadati</taxon>
        <taxon>Pseudomonadota</taxon>
        <taxon>Alphaproteobacteria</taxon>
        <taxon>Hyphomicrobiales</taxon>
        <taxon>Chelatococcaceae</taxon>
        <taxon>Chelatococcus</taxon>
    </lineage>
</organism>
<dbReference type="SUPFAM" id="SSF75005">
    <property type="entry name" value="Arabinanase/levansucrase/invertase"/>
    <property type="match status" value="1"/>
</dbReference>
<evidence type="ECO:0000313" key="3">
    <source>
        <dbReference type="Proteomes" id="UP000248021"/>
    </source>
</evidence>
<comment type="caution">
    <text evidence="2">The sequence shown here is derived from an EMBL/GenBank/DDBJ whole genome shotgun (WGS) entry which is preliminary data.</text>
</comment>
<accession>A0A2V3U0Q0</accession>
<reference evidence="2 3" key="1">
    <citation type="submission" date="2018-05" db="EMBL/GenBank/DDBJ databases">
        <title>Genomic Encyclopedia of Type Strains, Phase IV (KMG-IV): sequencing the most valuable type-strain genomes for metagenomic binning, comparative biology and taxonomic classification.</title>
        <authorList>
            <person name="Goeker M."/>
        </authorList>
    </citation>
    <scope>NUCLEOTIDE SEQUENCE [LARGE SCALE GENOMIC DNA]</scope>
    <source>
        <strain evidence="2 3">DSM 6462</strain>
    </source>
</reference>
<evidence type="ECO:0000256" key="1">
    <source>
        <dbReference type="SAM" id="SignalP"/>
    </source>
</evidence>
<dbReference type="AlphaFoldDB" id="A0A2V3U0Q0"/>
<feature type="signal peptide" evidence="1">
    <location>
        <begin position="1"/>
        <end position="22"/>
    </location>
</feature>
<evidence type="ECO:0000313" key="2">
    <source>
        <dbReference type="EMBL" id="PXW55874.1"/>
    </source>
</evidence>
<keyword evidence="2" id="KW-0808">Transferase</keyword>
<dbReference type="GO" id="GO:0008168">
    <property type="term" value="F:methyltransferase activity"/>
    <property type="evidence" value="ECO:0007669"/>
    <property type="project" value="UniProtKB-KW"/>
</dbReference>
<dbReference type="EMBL" id="QJJK01000009">
    <property type="protein sequence ID" value="PXW55874.1"/>
    <property type="molecule type" value="Genomic_DNA"/>
</dbReference>
<dbReference type="GO" id="GO:0032259">
    <property type="term" value="P:methylation"/>
    <property type="evidence" value="ECO:0007669"/>
    <property type="project" value="UniProtKB-KW"/>
</dbReference>
<dbReference type="RefSeq" id="WP_146227455.1">
    <property type="nucleotide sequence ID" value="NZ_JAHBRY010000001.1"/>
</dbReference>
<keyword evidence="3" id="KW-1185">Reference proteome</keyword>
<dbReference type="OrthoDB" id="7042075at2"/>
<protein>
    <submittedName>
        <fullName evidence="2">Site-specific DNA-cytosine methylase</fullName>
    </submittedName>
</protein>